<dbReference type="InterPro" id="IPR011008">
    <property type="entry name" value="Dimeric_a/b-barrel"/>
</dbReference>
<organism evidence="2 3">
    <name type="scientific">Abyssobacteria bacterium (strain SURF_5)</name>
    <dbReference type="NCBI Taxonomy" id="2093360"/>
    <lineage>
        <taxon>Bacteria</taxon>
        <taxon>Pseudomonadati</taxon>
        <taxon>Candidatus Hydrogenedentota</taxon>
        <taxon>Candidatus Abyssobacteria</taxon>
    </lineage>
</organism>
<reference evidence="2 3" key="1">
    <citation type="journal article" date="2017" name="ISME J.">
        <title>Energy and carbon metabolisms in a deep terrestrial subsurface fluid microbial community.</title>
        <authorList>
            <person name="Momper L."/>
            <person name="Jungbluth S.P."/>
            <person name="Lee M.D."/>
            <person name="Amend J.P."/>
        </authorList>
    </citation>
    <scope>NUCLEOTIDE SEQUENCE [LARGE SCALE GENOMIC DNA]</scope>
    <source>
        <strain evidence="2">SURF_5</strain>
    </source>
</reference>
<evidence type="ECO:0000313" key="3">
    <source>
        <dbReference type="Proteomes" id="UP000265882"/>
    </source>
</evidence>
<dbReference type="SUPFAM" id="SSF54909">
    <property type="entry name" value="Dimeric alpha+beta barrel"/>
    <property type="match status" value="1"/>
</dbReference>
<accession>A0A3A4P126</accession>
<gene>
    <name evidence="2" type="ORF">C4520_00600</name>
</gene>
<dbReference type="Pfam" id="PF03992">
    <property type="entry name" value="ABM"/>
    <property type="match status" value="1"/>
</dbReference>
<keyword evidence="2" id="KW-0503">Monooxygenase</keyword>
<evidence type="ECO:0000259" key="1">
    <source>
        <dbReference type="PROSITE" id="PS51725"/>
    </source>
</evidence>
<dbReference type="Gene3D" id="3.30.70.100">
    <property type="match status" value="1"/>
</dbReference>
<dbReference type="InterPro" id="IPR007138">
    <property type="entry name" value="ABM_dom"/>
</dbReference>
<dbReference type="PANTHER" id="PTHR33336">
    <property type="entry name" value="QUINOL MONOOXYGENASE YGIN-RELATED"/>
    <property type="match status" value="1"/>
</dbReference>
<dbReference type="PANTHER" id="PTHR33336:SF3">
    <property type="entry name" value="ABM DOMAIN-CONTAINING PROTEIN"/>
    <property type="match status" value="1"/>
</dbReference>
<dbReference type="AlphaFoldDB" id="A0A3A4P126"/>
<dbReference type="EMBL" id="QZKU01000008">
    <property type="protein sequence ID" value="RJP26413.1"/>
    <property type="molecule type" value="Genomic_DNA"/>
</dbReference>
<feature type="domain" description="ABM" evidence="1">
    <location>
        <begin position="2"/>
        <end position="91"/>
    </location>
</feature>
<dbReference type="PROSITE" id="PS51725">
    <property type="entry name" value="ABM"/>
    <property type="match status" value="1"/>
</dbReference>
<dbReference type="Proteomes" id="UP000265882">
    <property type="component" value="Unassembled WGS sequence"/>
</dbReference>
<proteinExistence type="predicted"/>
<comment type="caution">
    <text evidence="2">The sequence shown here is derived from an EMBL/GenBank/DDBJ whole genome shotgun (WGS) entry which is preliminary data.</text>
</comment>
<name>A0A3A4P126_ABYX5</name>
<protein>
    <submittedName>
        <fullName evidence="2">Antibiotic biosynthesis monooxygenase</fullName>
    </submittedName>
</protein>
<sequence length="97" mass="10746">MIAVIAKVPVKPELKDEAIKEVKLLMAHVAKEEGTLHYTLNINPNEPNTLVFMERYKDVDALSAHGSSPHFMEFMGKAMSFASGPPDIVTLDEIHSI</sequence>
<evidence type="ECO:0000313" key="2">
    <source>
        <dbReference type="EMBL" id="RJP26413.1"/>
    </source>
</evidence>
<keyword evidence="2" id="KW-0560">Oxidoreductase</keyword>
<dbReference type="GO" id="GO:0004497">
    <property type="term" value="F:monooxygenase activity"/>
    <property type="evidence" value="ECO:0007669"/>
    <property type="project" value="UniProtKB-KW"/>
</dbReference>
<dbReference type="InterPro" id="IPR050744">
    <property type="entry name" value="AI-2_Isomerase_LsrG"/>
</dbReference>